<evidence type="ECO:0000256" key="2">
    <source>
        <dbReference type="ARBA" id="ARBA00022723"/>
    </source>
</evidence>
<dbReference type="InterPro" id="IPR032465">
    <property type="entry name" value="ACMSD"/>
</dbReference>
<dbReference type="GO" id="GO:0005829">
    <property type="term" value="C:cytosol"/>
    <property type="evidence" value="ECO:0007669"/>
    <property type="project" value="TreeGrafter"/>
</dbReference>
<keyword evidence="2" id="KW-0479">Metal-binding</keyword>
<dbReference type="EMBL" id="JAUJFL010000001">
    <property type="protein sequence ID" value="KAK2614177.1"/>
    <property type="molecule type" value="Genomic_DNA"/>
</dbReference>
<evidence type="ECO:0000256" key="1">
    <source>
        <dbReference type="ARBA" id="ARBA00005871"/>
    </source>
</evidence>
<dbReference type="GO" id="GO:0019748">
    <property type="term" value="P:secondary metabolic process"/>
    <property type="evidence" value="ECO:0007669"/>
    <property type="project" value="TreeGrafter"/>
</dbReference>
<evidence type="ECO:0000259" key="9">
    <source>
        <dbReference type="Pfam" id="PF04909"/>
    </source>
</evidence>
<comment type="catalytic activity">
    <reaction evidence="6">
        <text>6-methylsalicylate + H(+) = 3-methylphenol + CO2</text>
        <dbReference type="Rhea" id="RHEA:23112"/>
        <dbReference type="ChEBI" id="CHEBI:15378"/>
        <dbReference type="ChEBI" id="CHEBI:16526"/>
        <dbReference type="ChEBI" id="CHEBI:17231"/>
        <dbReference type="ChEBI" id="CHEBI:36658"/>
        <dbReference type="EC" id="4.1.1.52"/>
    </reaction>
    <physiologicalReaction direction="left-to-right" evidence="6">
        <dbReference type="Rhea" id="RHEA:23113"/>
    </physiologicalReaction>
</comment>
<dbReference type="PANTHER" id="PTHR21240">
    <property type="entry name" value="2-AMINO-3-CARBOXYLMUCONATE-6-SEMIALDEHYDE DECARBOXYLASE"/>
    <property type="match status" value="1"/>
</dbReference>
<dbReference type="Gene3D" id="3.20.20.140">
    <property type="entry name" value="Metal-dependent hydrolases"/>
    <property type="match status" value="1"/>
</dbReference>
<sequence length="343" mass="36496">MAGHIDVHFHALPPAYKAAVKAHGGDPSGFPEPDWSPEAAITSMEAVGASLGIISISSPGVPITGAGEEGRKLARELNIYLGGLVTTTEAPFVGRFGFFGALSDWQDLEGTCAEIDFLFSEQKLCNGVGIYTTYGSELPGHESFKPIWQKLQSYGALVFLHPTSSDFQPKFIGGFLPQPIVDYPLATTRAAVDLVVTGTVRSCPEVDIILSHAGGTLPFIGARAIGALTLPHLAAQAGATDKEAAADFASFYYDTAVTTSAAQLNGLLDFLESLGGDQSHILFGSDFPYAPPRNIKAMLGNYNSFVASNRPASESLRPEKLRSNGKALLKKHSLRQDFRHGSL</sequence>
<keyword evidence="5 8" id="KW-0456">Lyase</keyword>
<dbReference type="GO" id="GO:0016787">
    <property type="term" value="F:hydrolase activity"/>
    <property type="evidence" value="ECO:0007669"/>
    <property type="project" value="InterPro"/>
</dbReference>
<dbReference type="PANTHER" id="PTHR21240:SF29">
    <property type="entry name" value="AMIDOHYDROLASE-RELATED DOMAIN-CONTAINING PROTEIN"/>
    <property type="match status" value="1"/>
</dbReference>
<comment type="caution">
    <text evidence="10">The sequence shown here is derived from an EMBL/GenBank/DDBJ whole genome shotgun (WGS) entry which is preliminary data.</text>
</comment>
<evidence type="ECO:0000313" key="11">
    <source>
        <dbReference type="Proteomes" id="UP001265746"/>
    </source>
</evidence>
<evidence type="ECO:0000256" key="6">
    <source>
        <dbReference type="ARBA" id="ARBA00036832"/>
    </source>
</evidence>
<feature type="domain" description="Amidohydrolase-related" evidence="9">
    <location>
        <begin position="5"/>
        <end position="307"/>
    </location>
</feature>
<reference evidence="10" key="1">
    <citation type="submission" date="2023-06" db="EMBL/GenBank/DDBJ databases">
        <authorList>
            <person name="Noh H."/>
        </authorList>
    </citation>
    <scope>NUCLEOTIDE SEQUENCE</scope>
    <source>
        <strain evidence="10">DUCC20226</strain>
    </source>
</reference>
<dbReference type="GO" id="GO:0046872">
    <property type="term" value="F:metal ion binding"/>
    <property type="evidence" value="ECO:0007669"/>
    <property type="project" value="UniProtKB-KW"/>
</dbReference>
<dbReference type="Proteomes" id="UP001265746">
    <property type="component" value="Unassembled WGS sequence"/>
</dbReference>
<keyword evidence="3 8" id="KW-0210">Decarboxylase</keyword>
<keyword evidence="4" id="KW-0862">Zinc</keyword>
<evidence type="ECO:0000256" key="5">
    <source>
        <dbReference type="ARBA" id="ARBA00023239"/>
    </source>
</evidence>
<evidence type="ECO:0000256" key="4">
    <source>
        <dbReference type="ARBA" id="ARBA00022833"/>
    </source>
</evidence>
<evidence type="ECO:0000256" key="3">
    <source>
        <dbReference type="ARBA" id="ARBA00022793"/>
    </source>
</evidence>
<dbReference type="Pfam" id="PF04909">
    <property type="entry name" value="Amidohydro_2"/>
    <property type="match status" value="1"/>
</dbReference>
<evidence type="ECO:0000256" key="7">
    <source>
        <dbReference type="ARBA" id="ARBA00038889"/>
    </source>
</evidence>
<keyword evidence="11" id="KW-1185">Reference proteome</keyword>
<protein>
    <recommendedName>
        <fullName evidence="7">6-methylsalicylate decarboxylase</fullName>
        <ecNumber evidence="7">4.1.1.52</ecNumber>
    </recommendedName>
</protein>
<dbReference type="InterPro" id="IPR032466">
    <property type="entry name" value="Metal_Hydrolase"/>
</dbReference>
<dbReference type="AlphaFoldDB" id="A0AAD9W7Q4"/>
<dbReference type="EC" id="4.1.1.52" evidence="7"/>
<dbReference type="GO" id="GO:0047596">
    <property type="term" value="F:6-methylsalicylate decarboxylase activity"/>
    <property type="evidence" value="ECO:0007669"/>
    <property type="project" value="UniProtKB-EC"/>
</dbReference>
<evidence type="ECO:0000313" key="10">
    <source>
        <dbReference type="EMBL" id="KAK2614177.1"/>
    </source>
</evidence>
<name>A0AAD9W7Q4_PHOAM</name>
<accession>A0AAD9W7Q4</accession>
<comment type="similarity">
    <text evidence="1">Belongs to the metallo-dependent hydrolases superfamily. ACMSD family.</text>
</comment>
<dbReference type="InterPro" id="IPR006680">
    <property type="entry name" value="Amidohydro-rel"/>
</dbReference>
<proteinExistence type="inferred from homology"/>
<dbReference type="SUPFAM" id="SSF51556">
    <property type="entry name" value="Metallo-dependent hydrolases"/>
    <property type="match status" value="1"/>
</dbReference>
<evidence type="ECO:0000256" key="8">
    <source>
        <dbReference type="RuleBase" id="RU366045"/>
    </source>
</evidence>
<gene>
    <name evidence="10" type="ORF">N8I77_001026</name>
</gene>
<organism evidence="10 11">
    <name type="scientific">Phomopsis amygdali</name>
    <name type="common">Fusicoccum amygdali</name>
    <dbReference type="NCBI Taxonomy" id="1214568"/>
    <lineage>
        <taxon>Eukaryota</taxon>
        <taxon>Fungi</taxon>
        <taxon>Dikarya</taxon>
        <taxon>Ascomycota</taxon>
        <taxon>Pezizomycotina</taxon>
        <taxon>Sordariomycetes</taxon>
        <taxon>Sordariomycetidae</taxon>
        <taxon>Diaporthales</taxon>
        <taxon>Diaporthaceae</taxon>
        <taxon>Diaporthe</taxon>
    </lineage>
</organism>